<dbReference type="RefSeq" id="XP_015524924.1">
    <property type="nucleotide sequence ID" value="XM_015669438.1"/>
</dbReference>
<dbReference type="Gene3D" id="2.30.29.30">
    <property type="entry name" value="Pleckstrin-homology domain (PH domain)/Phosphotyrosine-binding domain (PTB)"/>
    <property type="match status" value="1"/>
</dbReference>
<dbReference type="PANTHER" id="PTHR11232:SF57">
    <property type="entry name" value="RE46159P"/>
    <property type="match status" value="1"/>
</dbReference>
<dbReference type="OrthoDB" id="9994289at2759"/>
<evidence type="ECO:0000313" key="9">
    <source>
        <dbReference type="RefSeq" id="XP_046596093.1"/>
    </source>
</evidence>
<dbReference type="GeneID" id="107228085"/>
<dbReference type="CDD" id="cd13160">
    <property type="entry name" value="PTB_LDLRAP_insect-like"/>
    <property type="match status" value="1"/>
</dbReference>
<evidence type="ECO:0000313" key="8">
    <source>
        <dbReference type="RefSeq" id="XP_046596092.1"/>
    </source>
</evidence>
<keyword evidence="2" id="KW-1185">Reference proteome</keyword>
<accession>A0A6J0CDW0</accession>
<feature type="region of interest" description="Disordered" evidence="1">
    <location>
        <begin position="23"/>
        <end position="87"/>
    </location>
</feature>
<evidence type="ECO:0000313" key="5">
    <source>
        <dbReference type="RefSeq" id="XP_015524925.1"/>
    </source>
</evidence>
<evidence type="ECO:0000313" key="4">
    <source>
        <dbReference type="RefSeq" id="XP_015524924.1"/>
    </source>
</evidence>
<dbReference type="AlphaFoldDB" id="A0A6J0CDW0"/>
<dbReference type="RefSeq" id="XP_046596091.1">
    <property type="nucleotide sequence ID" value="XM_046740135.1"/>
</dbReference>
<protein>
    <submittedName>
        <fullName evidence="3 4">Uncharacterized protein LOC107228085</fullName>
    </submittedName>
</protein>
<dbReference type="RefSeq" id="XP_015524923.1">
    <property type="nucleotide sequence ID" value="XM_015669437.1"/>
</dbReference>
<gene>
    <name evidence="3 4 5 6 7 8 9" type="primary">LOC107228085</name>
</gene>
<sequence length="331" mass="35905">MEEEDFGYTKRDLKVLQNVLVTSAGTEQGSDDRGTGADDRDDSAKVNEGDSALVSREGSGGATPETGSEPRAKGVMGELSVGREPPSIPNVVEYHLKVKTSSSPNRVHFAGKKGDQDTNAERRDSNSSSKAESKLSQELTKMALENRGLEASGELPQTFQVKYLGSHDARGLWGIKHTRRPVDNMVTAARALPAGTILPFIKLIVSKDGVALLPLGKKRHDAGISKKFSIDTISYGVQDLVYTRVFSMIVVRDVGQNQGISPFECHGFVCESRHHARQLTYALATAFQIYSTNVKAQGKAEETAGNIKKRFAIDLRSPEEIEAALTIDSEA</sequence>
<dbReference type="InterPro" id="IPR051133">
    <property type="entry name" value="Adapter_Engulfment-Domain"/>
</dbReference>
<dbReference type="RefSeq" id="XP_046596092.1">
    <property type="nucleotide sequence ID" value="XM_046740136.1"/>
</dbReference>
<dbReference type="RefSeq" id="XP_015524925.1">
    <property type="nucleotide sequence ID" value="XM_015669439.1"/>
</dbReference>
<evidence type="ECO:0000313" key="6">
    <source>
        <dbReference type="RefSeq" id="XP_046596090.1"/>
    </source>
</evidence>
<organism evidence="2 3">
    <name type="scientific">Neodiprion lecontei</name>
    <name type="common">Redheaded pine sawfly</name>
    <dbReference type="NCBI Taxonomy" id="441921"/>
    <lineage>
        <taxon>Eukaryota</taxon>
        <taxon>Metazoa</taxon>
        <taxon>Ecdysozoa</taxon>
        <taxon>Arthropoda</taxon>
        <taxon>Hexapoda</taxon>
        <taxon>Insecta</taxon>
        <taxon>Pterygota</taxon>
        <taxon>Neoptera</taxon>
        <taxon>Endopterygota</taxon>
        <taxon>Hymenoptera</taxon>
        <taxon>Tenthredinoidea</taxon>
        <taxon>Diprionidae</taxon>
        <taxon>Diprioninae</taxon>
        <taxon>Neodiprion</taxon>
    </lineage>
</organism>
<feature type="compositionally biased region" description="Basic and acidic residues" evidence="1">
    <location>
        <begin position="30"/>
        <end position="48"/>
    </location>
</feature>
<feature type="region of interest" description="Disordered" evidence="1">
    <location>
        <begin position="99"/>
        <end position="136"/>
    </location>
</feature>
<evidence type="ECO:0000313" key="7">
    <source>
        <dbReference type="RefSeq" id="XP_046596091.1"/>
    </source>
</evidence>
<evidence type="ECO:0000313" key="3">
    <source>
        <dbReference type="RefSeq" id="XP_015524923.1"/>
    </source>
</evidence>
<dbReference type="Proteomes" id="UP000829291">
    <property type="component" value="Chromosome 5"/>
</dbReference>
<reference evidence="3 4" key="1">
    <citation type="submission" date="2025-04" db="UniProtKB">
        <authorList>
            <consortium name="RefSeq"/>
        </authorList>
    </citation>
    <scope>IDENTIFICATION</scope>
    <source>
        <tissue evidence="6 7">Thorax and Abdomen</tissue>
        <tissue evidence="3 4">Whole body</tissue>
    </source>
</reference>
<dbReference type="PANTHER" id="PTHR11232">
    <property type="entry name" value="PHOSPHOTYROSINE INTERACTION DOMAIN-CONTAINING FAMILY MEMBER"/>
    <property type="match status" value="1"/>
</dbReference>
<feature type="compositionally biased region" description="Basic and acidic residues" evidence="1">
    <location>
        <begin position="112"/>
        <end position="135"/>
    </location>
</feature>
<dbReference type="KEGG" id="nlo:107228085"/>
<name>A0A6J0CDW0_NEOLC</name>
<dbReference type="InterPro" id="IPR011993">
    <property type="entry name" value="PH-like_dom_sf"/>
</dbReference>
<dbReference type="SUPFAM" id="SSF50729">
    <property type="entry name" value="PH domain-like"/>
    <property type="match status" value="1"/>
</dbReference>
<dbReference type="RefSeq" id="XP_046596093.1">
    <property type="nucleotide sequence ID" value="XM_046740137.1"/>
</dbReference>
<proteinExistence type="predicted"/>
<evidence type="ECO:0000256" key="1">
    <source>
        <dbReference type="SAM" id="MobiDB-lite"/>
    </source>
</evidence>
<dbReference type="RefSeq" id="XP_046596090.1">
    <property type="nucleotide sequence ID" value="XM_046740134.1"/>
</dbReference>
<evidence type="ECO:0000313" key="2">
    <source>
        <dbReference type="Proteomes" id="UP000829291"/>
    </source>
</evidence>